<evidence type="ECO:0000256" key="5">
    <source>
        <dbReference type="ARBA" id="ARBA00023136"/>
    </source>
</evidence>
<feature type="compositionally biased region" description="Polar residues" evidence="8">
    <location>
        <begin position="194"/>
        <end position="203"/>
    </location>
</feature>
<protein>
    <submittedName>
        <fullName evidence="9">Raftlin, lipid raft linker 1</fullName>
    </submittedName>
</protein>
<dbReference type="PANTHER" id="PTHR17601">
    <property type="entry name" value="RAFTLIN-RELATED"/>
    <property type="match status" value="1"/>
</dbReference>
<dbReference type="InterPro" id="IPR028169">
    <property type="entry name" value="Raftlin"/>
</dbReference>
<name>A0A8C1DIM2_CYPCA</name>
<evidence type="ECO:0000256" key="8">
    <source>
        <dbReference type="SAM" id="MobiDB-lite"/>
    </source>
</evidence>
<keyword evidence="4" id="KW-0519">Myristate</keyword>
<feature type="compositionally biased region" description="Basic and acidic residues" evidence="8">
    <location>
        <begin position="239"/>
        <end position="254"/>
    </location>
</feature>
<keyword evidence="10" id="KW-1185">Reference proteome</keyword>
<evidence type="ECO:0000256" key="7">
    <source>
        <dbReference type="ARBA" id="ARBA00023288"/>
    </source>
</evidence>
<reference evidence="9" key="2">
    <citation type="submission" date="2025-09" db="UniProtKB">
        <authorList>
            <consortium name="Ensembl"/>
        </authorList>
    </citation>
    <scope>IDENTIFICATION</scope>
</reference>
<keyword evidence="6" id="KW-0564">Palmitate</keyword>
<keyword evidence="5" id="KW-0472">Membrane</keyword>
<evidence type="ECO:0000256" key="6">
    <source>
        <dbReference type="ARBA" id="ARBA00023139"/>
    </source>
</evidence>
<keyword evidence="3" id="KW-1003">Cell membrane</keyword>
<evidence type="ECO:0000313" key="10">
    <source>
        <dbReference type="Proteomes" id="UP001108240"/>
    </source>
</evidence>
<sequence length="555" mass="62417">MGCKLQKPRGSDEAPGKIFSTLRRAQVETHSGVAYTYHFLDFLLGKEEVAVSSLLCLSSVRELPVQVCELYQKGFVLAAVHPFVHSCGPASANLQKQLHRAVLIRETHSGSDSGLLNWVEPHLMTDVCYLGHQDPDPEVIQGYVKKVQDLADQGDLFVGFLPQPGGGPYFLGHWEPEDLSSLHSSPCSVHHSSRPPTLSPASEQSQQDRDNGDQRNQNQPHQIQSTRMQPDLPSCDLAENNKREHREQVKSQDKHSKRSGTTPMLNRVQVFALYNHTIVLSGSPKIFSLRVPLQVRREAGLVSSVDSHWLDHMTQHFRSGAQLIDGYFNLEDDAASSSIVESVFIFQSASGDAGPSTVYDAIVVEQWTVIDGVAVKTDYIPLLQSLAPYGWRLMCVLPTPIVKMKSDGSLATKQILFLQRPTLPRKRRDLTKLHLRGQNKRNSNNKRTPEREISPLATIEREMERMERENTSLMRQREIIQKENGQNLPESPERRDQAERTVDFHRQRIDIPNLSPAKKDSITNGNQELKRTITCGKHEDVRAVVTERALFSGVC</sequence>
<dbReference type="Proteomes" id="UP001108240">
    <property type="component" value="Unplaced"/>
</dbReference>
<feature type="region of interest" description="Disordered" evidence="8">
    <location>
        <begin position="181"/>
        <end position="262"/>
    </location>
</feature>
<dbReference type="GO" id="GO:0005886">
    <property type="term" value="C:plasma membrane"/>
    <property type="evidence" value="ECO:0007669"/>
    <property type="project" value="UniProtKB-SubCell"/>
</dbReference>
<evidence type="ECO:0000313" key="9">
    <source>
        <dbReference type="Ensembl" id="ENSCCRP00000060001.2"/>
    </source>
</evidence>
<dbReference type="PANTHER" id="PTHR17601:SF7">
    <property type="entry name" value="RAFTLIN ISOFORM X1"/>
    <property type="match status" value="1"/>
</dbReference>
<evidence type="ECO:0000256" key="2">
    <source>
        <dbReference type="ARBA" id="ARBA00006390"/>
    </source>
</evidence>
<organism evidence="9 10">
    <name type="scientific">Cyprinus carpio carpio</name>
    <dbReference type="NCBI Taxonomy" id="630221"/>
    <lineage>
        <taxon>Eukaryota</taxon>
        <taxon>Metazoa</taxon>
        <taxon>Chordata</taxon>
        <taxon>Craniata</taxon>
        <taxon>Vertebrata</taxon>
        <taxon>Euteleostomi</taxon>
        <taxon>Actinopterygii</taxon>
        <taxon>Neopterygii</taxon>
        <taxon>Teleostei</taxon>
        <taxon>Ostariophysi</taxon>
        <taxon>Cypriniformes</taxon>
        <taxon>Cyprinidae</taxon>
        <taxon>Cyprininae</taxon>
        <taxon>Cyprinus</taxon>
    </lineage>
</organism>
<feature type="region of interest" description="Disordered" evidence="8">
    <location>
        <begin position="480"/>
        <end position="503"/>
    </location>
</feature>
<comment type="subcellular location">
    <subcellularLocation>
        <location evidence="1">Cell membrane</location>
        <topology evidence="1">Lipid-anchor</topology>
    </subcellularLocation>
</comment>
<dbReference type="GeneTree" id="ENSGT00530000063609"/>
<dbReference type="Ensembl" id="ENSCCRT00000065089.2">
    <property type="protein sequence ID" value="ENSCCRP00000060001.2"/>
    <property type="gene ID" value="ENSCCRG00000023881.2"/>
</dbReference>
<feature type="compositionally biased region" description="Basic and acidic residues" evidence="8">
    <location>
        <begin position="491"/>
        <end position="503"/>
    </location>
</feature>
<accession>A0A8C1DIM2</accession>
<dbReference type="Pfam" id="PF15250">
    <property type="entry name" value="Raftlin"/>
    <property type="match status" value="1"/>
</dbReference>
<evidence type="ECO:0000256" key="3">
    <source>
        <dbReference type="ARBA" id="ARBA00022475"/>
    </source>
</evidence>
<evidence type="ECO:0000256" key="1">
    <source>
        <dbReference type="ARBA" id="ARBA00004193"/>
    </source>
</evidence>
<proteinExistence type="inferred from homology"/>
<dbReference type="AlphaFoldDB" id="A0A8C1DIM2"/>
<comment type="similarity">
    <text evidence="2">Belongs to the raftlin family.</text>
</comment>
<keyword evidence="7" id="KW-0449">Lipoprotein</keyword>
<reference evidence="9" key="1">
    <citation type="submission" date="2025-08" db="UniProtKB">
        <authorList>
            <consortium name="Ensembl"/>
        </authorList>
    </citation>
    <scope>IDENTIFICATION</scope>
</reference>
<evidence type="ECO:0000256" key="4">
    <source>
        <dbReference type="ARBA" id="ARBA00022707"/>
    </source>
</evidence>